<keyword evidence="2" id="KW-1003">Cell membrane</keyword>
<feature type="transmembrane region" description="Helical" evidence="6">
    <location>
        <begin position="67"/>
        <end position="88"/>
    </location>
</feature>
<evidence type="ECO:0000256" key="2">
    <source>
        <dbReference type="ARBA" id="ARBA00022475"/>
    </source>
</evidence>
<keyword evidence="5 6" id="KW-0472">Membrane</keyword>
<dbReference type="PANTHER" id="PTHR42920:SF5">
    <property type="entry name" value="EAMA DOMAIN-CONTAINING PROTEIN"/>
    <property type="match status" value="1"/>
</dbReference>
<keyword evidence="3 6" id="KW-0812">Transmembrane</keyword>
<feature type="transmembrane region" description="Helical" evidence="6">
    <location>
        <begin position="122"/>
        <end position="143"/>
    </location>
</feature>
<reference evidence="8 9" key="1">
    <citation type="submission" date="2020-07" db="EMBL/GenBank/DDBJ databases">
        <title>Genomic Encyclopedia of Type Strains, Phase IV (KMG-V): Genome sequencing to study the core and pangenomes of soil and plant-associated prokaryotes.</title>
        <authorList>
            <person name="Whitman W."/>
        </authorList>
    </citation>
    <scope>NUCLEOTIDE SEQUENCE [LARGE SCALE GENOMIC DNA]</scope>
    <source>
        <strain evidence="8 9">M8UP22</strain>
    </source>
</reference>
<feature type="transmembrane region" description="Helical" evidence="6">
    <location>
        <begin position="242"/>
        <end position="262"/>
    </location>
</feature>
<keyword evidence="4 6" id="KW-1133">Transmembrane helix</keyword>
<organism evidence="8 9">
    <name type="scientific">Tunturiibacter lichenicola</name>
    <dbReference type="NCBI Taxonomy" id="2051959"/>
    <lineage>
        <taxon>Bacteria</taxon>
        <taxon>Pseudomonadati</taxon>
        <taxon>Acidobacteriota</taxon>
        <taxon>Terriglobia</taxon>
        <taxon>Terriglobales</taxon>
        <taxon>Acidobacteriaceae</taxon>
        <taxon>Tunturiibacter</taxon>
    </lineage>
</organism>
<evidence type="ECO:0000256" key="1">
    <source>
        <dbReference type="ARBA" id="ARBA00004651"/>
    </source>
</evidence>
<comment type="caution">
    <text evidence="8">The sequence shown here is derived from an EMBL/GenBank/DDBJ whole genome shotgun (WGS) entry which is preliminary data.</text>
</comment>
<feature type="domain" description="EamA" evidence="7">
    <location>
        <begin position="13"/>
        <end position="139"/>
    </location>
</feature>
<comment type="subcellular location">
    <subcellularLocation>
        <location evidence="1">Cell membrane</location>
        <topology evidence="1">Multi-pass membrane protein</topology>
    </subcellularLocation>
</comment>
<dbReference type="Proteomes" id="UP000564385">
    <property type="component" value="Unassembled WGS sequence"/>
</dbReference>
<feature type="transmembrane region" description="Helical" evidence="6">
    <location>
        <begin position="38"/>
        <end position="55"/>
    </location>
</feature>
<evidence type="ECO:0000256" key="3">
    <source>
        <dbReference type="ARBA" id="ARBA00022692"/>
    </source>
</evidence>
<dbReference type="GO" id="GO:0005886">
    <property type="term" value="C:plasma membrane"/>
    <property type="evidence" value="ECO:0007669"/>
    <property type="project" value="UniProtKB-SubCell"/>
</dbReference>
<protein>
    <submittedName>
        <fullName evidence="8">Drug/metabolite transporter (DMT)-like permease</fullName>
    </submittedName>
</protein>
<dbReference type="InterPro" id="IPR051258">
    <property type="entry name" value="Diverse_Substrate_Transporter"/>
</dbReference>
<gene>
    <name evidence="8" type="ORF">HDF08_004138</name>
</gene>
<feature type="transmembrane region" description="Helical" evidence="6">
    <location>
        <begin position="94"/>
        <end position="115"/>
    </location>
</feature>
<evidence type="ECO:0000256" key="5">
    <source>
        <dbReference type="ARBA" id="ARBA00023136"/>
    </source>
</evidence>
<evidence type="ECO:0000313" key="9">
    <source>
        <dbReference type="Proteomes" id="UP000564385"/>
    </source>
</evidence>
<feature type="transmembrane region" description="Helical" evidence="6">
    <location>
        <begin position="7"/>
        <end position="26"/>
    </location>
</feature>
<feature type="transmembrane region" description="Helical" evidence="6">
    <location>
        <begin position="213"/>
        <end position="235"/>
    </location>
</feature>
<dbReference type="EMBL" id="JACCCU010000003">
    <property type="protein sequence ID" value="NYF92019.1"/>
    <property type="molecule type" value="Genomic_DNA"/>
</dbReference>
<evidence type="ECO:0000256" key="6">
    <source>
        <dbReference type="SAM" id="Phobius"/>
    </source>
</evidence>
<feature type="transmembrane region" description="Helical" evidence="6">
    <location>
        <begin position="149"/>
        <end position="168"/>
    </location>
</feature>
<accession>A0A852VL68</accession>
<feature type="domain" description="EamA" evidence="7">
    <location>
        <begin position="151"/>
        <end position="284"/>
    </location>
</feature>
<dbReference type="InterPro" id="IPR000620">
    <property type="entry name" value="EamA_dom"/>
</dbReference>
<name>A0A852VL68_9BACT</name>
<feature type="transmembrane region" description="Helical" evidence="6">
    <location>
        <begin position="268"/>
        <end position="285"/>
    </location>
</feature>
<dbReference type="SUPFAM" id="SSF103481">
    <property type="entry name" value="Multidrug resistance efflux transporter EmrE"/>
    <property type="match status" value="2"/>
</dbReference>
<feature type="transmembrane region" description="Helical" evidence="6">
    <location>
        <begin position="180"/>
        <end position="207"/>
    </location>
</feature>
<dbReference type="InterPro" id="IPR037185">
    <property type="entry name" value="EmrE-like"/>
</dbReference>
<evidence type="ECO:0000259" key="7">
    <source>
        <dbReference type="Pfam" id="PF00892"/>
    </source>
</evidence>
<sequence>MHDEKKILPFAALFVGIISISWSAIFVRWTDMSGVASAFYRVLIASIALWIILLAQRGSRLRISSRSVPLSALGGIFFAADVGLYNVAVLHTSAGSATFLGNNAPIVVGLVTWFLTRKLPSFRFWVALAIAILGTCLIVSIDWNHMRSSSSADLLASIASICFAFYLLTTERLRTNTDTVTIVVLSTTASAAALLVFSFAAHISLAIPGFQSLLAVAGLGFICQLTGYFCLTYALGHVPATVSSIVLLAVAPITALLAFFLFGEQMTRLQILGGGFILAAVWIIANQPQPSSLET</sequence>
<proteinExistence type="predicted"/>
<evidence type="ECO:0000256" key="4">
    <source>
        <dbReference type="ARBA" id="ARBA00022989"/>
    </source>
</evidence>
<dbReference type="PANTHER" id="PTHR42920">
    <property type="entry name" value="OS03G0707200 PROTEIN-RELATED"/>
    <property type="match status" value="1"/>
</dbReference>
<evidence type="ECO:0000313" key="8">
    <source>
        <dbReference type="EMBL" id="NYF92019.1"/>
    </source>
</evidence>
<dbReference type="AlphaFoldDB" id="A0A852VL68"/>
<dbReference type="Pfam" id="PF00892">
    <property type="entry name" value="EamA"/>
    <property type="match status" value="2"/>
</dbReference>